<dbReference type="EMBL" id="RAQH01000008">
    <property type="protein sequence ID" value="RKE83181.1"/>
    <property type="molecule type" value="Genomic_DNA"/>
</dbReference>
<dbReference type="EMBL" id="BMCW01000008">
    <property type="protein sequence ID" value="GGG65528.1"/>
    <property type="molecule type" value="Genomic_DNA"/>
</dbReference>
<reference evidence="3 4" key="2">
    <citation type="submission" date="2018-09" db="EMBL/GenBank/DDBJ databases">
        <title>Genomic Encyclopedia of Archaeal and Bacterial Type Strains, Phase II (KMG-II): from individual species to whole genera.</title>
        <authorList>
            <person name="Goeker M."/>
        </authorList>
    </citation>
    <scope>NUCLEOTIDE SEQUENCE [LARGE SCALE GENOMIC DNA]</scope>
    <source>
        <strain evidence="3 4">DSM 27620</strain>
    </source>
</reference>
<reference evidence="5" key="3">
    <citation type="journal article" date="2019" name="Int. J. Syst. Evol. Microbiol.">
        <title>The Global Catalogue of Microorganisms (GCM) 10K type strain sequencing project: providing services to taxonomists for standard genome sequencing and annotation.</title>
        <authorList>
            <consortium name="The Broad Institute Genomics Platform"/>
            <consortium name="The Broad Institute Genome Sequencing Center for Infectious Disease"/>
            <person name="Wu L."/>
            <person name="Ma J."/>
        </authorList>
    </citation>
    <scope>NUCLEOTIDE SEQUENCE [LARGE SCALE GENOMIC DNA]</scope>
    <source>
        <strain evidence="5">CCM 8490</strain>
    </source>
</reference>
<dbReference type="AlphaFoldDB" id="A0A420CXI1"/>
<evidence type="ECO:0000313" key="4">
    <source>
        <dbReference type="Proteomes" id="UP000285906"/>
    </source>
</evidence>
<reference evidence="2" key="1">
    <citation type="journal article" date="2014" name="Int. J. Syst. Evol. Microbiol.">
        <title>Complete genome of a new Firmicutes species belonging to the dominant human colonic microbiota ('Ruminococcus bicirculans') reveals two chromosomes and a selective capacity to utilize plant glucans.</title>
        <authorList>
            <consortium name="NISC Comparative Sequencing Program"/>
            <person name="Wegmann U."/>
            <person name="Louis P."/>
            <person name="Goesmann A."/>
            <person name="Henrissat B."/>
            <person name="Duncan S.H."/>
            <person name="Flint H.J."/>
        </authorList>
    </citation>
    <scope>NUCLEOTIDE SEQUENCE</scope>
    <source>
        <strain evidence="2">CCM 8490</strain>
    </source>
</reference>
<dbReference type="Proteomes" id="UP000658202">
    <property type="component" value="Unassembled WGS sequence"/>
</dbReference>
<organism evidence="3 4">
    <name type="scientific">Epilithonimonas arachidiradicis</name>
    <dbReference type="NCBI Taxonomy" id="1617282"/>
    <lineage>
        <taxon>Bacteria</taxon>
        <taxon>Pseudomonadati</taxon>
        <taxon>Bacteroidota</taxon>
        <taxon>Flavobacteriia</taxon>
        <taxon>Flavobacteriales</taxon>
        <taxon>Weeksellaceae</taxon>
        <taxon>Chryseobacterium group</taxon>
        <taxon>Epilithonimonas</taxon>
    </lineage>
</organism>
<name>A0A420CXI1_9FLAO</name>
<dbReference type="RefSeq" id="WP_120214308.1">
    <property type="nucleotide sequence ID" value="NZ_BMCW01000008.1"/>
</dbReference>
<keyword evidence="1" id="KW-0732">Signal</keyword>
<evidence type="ECO:0000313" key="2">
    <source>
        <dbReference type="EMBL" id="GGG65528.1"/>
    </source>
</evidence>
<feature type="chain" id="PRO_5019077315" evidence="1">
    <location>
        <begin position="21"/>
        <end position="212"/>
    </location>
</feature>
<dbReference type="Proteomes" id="UP000285906">
    <property type="component" value="Unassembled WGS sequence"/>
</dbReference>
<comment type="caution">
    <text evidence="3">The sequence shown here is derived from an EMBL/GenBank/DDBJ whole genome shotgun (WGS) entry which is preliminary data.</text>
</comment>
<evidence type="ECO:0000313" key="5">
    <source>
        <dbReference type="Proteomes" id="UP000658202"/>
    </source>
</evidence>
<feature type="signal peptide" evidence="1">
    <location>
        <begin position="1"/>
        <end position="20"/>
    </location>
</feature>
<evidence type="ECO:0000256" key="1">
    <source>
        <dbReference type="SAM" id="SignalP"/>
    </source>
</evidence>
<keyword evidence="5" id="KW-1185">Reference proteome</keyword>
<evidence type="ECO:0000313" key="3">
    <source>
        <dbReference type="EMBL" id="RKE83181.1"/>
    </source>
</evidence>
<proteinExistence type="predicted"/>
<reference evidence="2" key="4">
    <citation type="submission" date="2024-05" db="EMBL/GenBank/DDBJ databases">
        <authorList>
            <person name="Sun Q."/>
            <person name="Sedlacek I."/>
        </authorList>
    </citation>
    <scope>NUCLEOTIDE SEQUENCE</scope>
    <source>
        <strain evidence="2">CCM 8490</strain>
    </source>
</reference>
<gene>
    <name evidence="3" type="ORF">BXY58_2733</name>
    <name evidence="2" type="ORF">GCM10007332_30070</name>
</gene>
<accession>A0A420CXI1</accession>
<sequence>MKTKMLFFGLAIFICFSCSSDNIEEKESIIQVEEADQIYLRNFSVSESSMLLYGGSNINAIKLPNFWGNYQEFKLMSSKDPNAFSTTIINVSFINTNTNPNEFFSFQKNAAGNTLLEEGVEVSNQPGTNFLQLDLQATNVSGFFGSPVGIIINKTYYAGYNFTRYKNNNQIEYKVKGWVSFRFNQTANGTKYIELLQTAYRKGNIKTGQISL</sequence>
<protein>
    <submittedName>
        <fullName evidence="3">Uncharacterized protein</fullName>
    </submittedName>
</protein>